<proteinExistence type="predicted"/>
<dbReference type="PANTHER" id="PTHR37610:SF101">
    <property type="entry name" value="(RAPE) HYPOTHETICAL PROTEIN"/>
    <property type="match status" value="1"/>
</dbReference>
<gene>
    <name evidence="1" type="ORF">KK1_031446</name>
</gene>
<dbReference type="Gramene" id="C.cajan_29987.t">
    <property type="protein sequence ID" value="C.cajan_29987.t"/>
    <property type="gene ID" value="C.cajan_29987"/>
</dbReference>
<accession>A0A151RWS9</accession>
<name>A0A151RWS9_CAJCA</name>
<sequence>MLVSWILNTIEPNLRSTISYTENVKDLWEDIKERFSIVNGPMIHQLKQSGLTVTAYYGKLKSLWDELDNYEQTPMCQCGSCTCDITSQLDKRREEERLHQFLMGLDDVVYGTVRSNLLANDPLPSLN</sequence>
<dbReference type="AlphaFoldDB" id="A0A151RWS9"/>
<organism evidence="1 2">
    <name type="scientific">Cajanus cajan</name>
    <name type="common">Pigeon pea</name>
    <name type="synonym">Cajanus indicus</name>
    <dbReference type="NCBI Taxonomy" id="3821"/>
    <lineage>
        <taxon>Eukaryota</taxon>
        <taxon>Viridiplantae</taxon>
        <taxon>Streptophyta</taxon>
        <taxon>Embryophyta</taxon>
        <taxon>Tracheophyta</taxon>
        <taxon>Spermatophyta</taxon>
        <taxon>Magnoliopsida</taxon>
        <taxon>eudicotyledons</taxon>
        <taxon>Gunneridae</taxon>
        <taxon>Pentapetalae</taxon>
        <taxon>rosids</taxon>
        <taxon>fabids</taxon>
        <taxon>Fabales</taxon>
        <taxon>Fabaceae</taxon>
        <taxon>Papilionoideae</taxon>
        <taxon>50 kb inversion clade</taxon>
        <taxon>NPAAA clade</taxon>
        <taxon>indigoferoid/millettioid clade</taxon>
        <taxon>Phaseoleae</taxon>
        <taxon>Cajanus</taxon>
    </lineage>
</organism>
<evidence type="ECO:0000313" key="1">
    <source>
        <dbReference type="EMBL" id="KYP46964.1"/>
    </source>
</evidence>
<evidence type="ECO:0000313" key="2">
    <source>
        <dbReference type="Proteomes" id="UP000075243"/>
    </source>
</evidence>
<dbReference type="Proteomes" id="UP000075243">
    <property type="component" value="Unassembled WGS sequence"/>
</dbReference>
<dbReference type="EMBL" id="KQ483542">
    <property type="protein sequence ID" value="KYP46964.1"/>
    <property type="molecule type" value="Genomic_DNA"/>
</dbReference>
<dbReference type="OMA" id="YSESAEC"/>
<protein>
    <submittedName>
        <fullName evidence="1">Uncharacterized protein</fullName>
    </submittedName>
</protein>
<keyword evidence="2" id="KW-1185">Reference proteome</keyword>
<dbReference type="PANTHER" id="PTHR37610">
    <property type="entry name" value="CCHC-TYPE DOMAIN-CONTAINING PROTEIN"/>
    <property type="match status" value="1"/>
</dbReference>
<reference evidence="1" key="1">
    <citation type="journal article" date="2012" name="Nat. Biotechnol.">
        <title>Draft genome sequence of pigeonpea (Cajanus cajan), an orphan legume crop of resource-poor farmers.</title>
        <authorList>
            <person name="Varshney R.K."/>
            <person name="Chen W."/>
            <person name="Li Y."/>
            <person name="Bharti A.K."/>
            <person name="Saxena R.K."/>
            <person name="Schlueter J.A."/>
            <person name="Donoghue M.T."/>
            <person name="Azam S."/>
            <person name="Fan G."/>
            <person name="Whaley A.M."/>
            <person name="Farmer A.D."/>
            <person name="Sheridan J."/>
            <person name="Iwata A."/>
            <person name="Tuteja R."/>
            <person name="Penmetsa R.V."/>
            <person name="Wu W."/>
            <person name="Upadhyaya H.D."/>
            <person name="Yang S.P."/>
            <person name="Shah T."/>
            <person name="Saxena K.B."/>
            <person name="Michael T."/>
            <person name="McCombie W.R."/>
            <person name="Yang B."/>
            <person name="Zhang G."/>
            <person name="Yang H."/>
            <person name="Wang J."/>
            <person name="Spillane C."/>
            <person name="Cook D.R."/>
            <person name="May G.D."/>
            <person name="Xu X."/>
            <person name="Jackson S.A."/>
        </authorList>
    </citation>
    <scope>NUCLEOTIDE SEQUENCE [LARGE SCALE GENOMIC DNA]</scope>
</reference>